<dbReference type="GO" id="GO:0000107">
    <property type="term" value="F:imidazoleglycerol-phosphate synthase activity"/>
    <property type="evidence" value="ECO:0007669"/>
    <property type="project" value="TreeGrafter"/>
</dbReference>
<dbReference type="EMBL" id="BARS01056926">
    <property type="protein sequence ID" value="GAG47054.1"/>
    <property type="molecule type" value="Genomic_DNA"/>
</dbReference>
<sequence>MIAVIDYGAGNLKSITNALDFLKVNYKVTDKVKDVVKTDKIIFPGVGNFGDCVKA</sequence>
<organism evidence="2">
    <name type="scientific">marine sediment metagenome</name>
    <dbReference type="NCBI Taxonomy" id="412755"/>
    <lineage>
        <taxon>unclassified sequences</taxon>
        <taxon>metagenomes</taxon>
        <taxon>ecological metagenomes</taxon>
    </lineage>
</organism>
<proteinExistence type="predicted"/>
<evidence type="ECO:0000256" key="1">
    <source>
        <dbReference type="ARBA" id="ARBA00022962"/>
    </source>
</evidence>
<dbReference type="Gene3D" id="3.40.50.880">
    <property type="match status" value="1"/>
</dbReference>
<dbReference type="PANTHER" id="PTHR42701:SF1">
    <property type="entry name" value="IMIDAZOLE GLYCEROL PHOSPHATE SYNTHASE SUBUNIT HISH"/>
    <property type="match status" value="1"/>
</dbReference>
<dbReference type="PANTHER" id="PTHR42701">
    <property type="entry name" value="IMIDAZOLE GLYCEROL PHOSPHATE SYNTHASE SUBUNIT HISH"/>
    <property type="match status" value="1"/>
</dbReference>
<gene>
    <name evidence="2" type="ORF">S01H1_83667</name>
</gene>
<dbReference type="InterPro" id="IPR010139">
    <property type="entry name" value="Imidazole-glycPsynth_HisH"/>
</dbReference>
<evidence type="ECO:0000313" key="2">
    <source>
        <dbReference type="EMBL" id="GAG47054.1"/>
    </source>
</evidence>
<dbReference type="SUPFAM" id="SSF52317">
    <property type="entry name" value="Class I glutamine amidotransferase-like"/>
    <property type="match status" value="1"/>
</dbReference>
<feature type="non-terminal residue" evidence="2">
    <location>
        <position position="55"/>
    </location>
</feature>
<comment type="caution">
    <text evidence="2">The sequence shown here is derived from an EMBL/GenBank/DDBJ whole genome shotgun (WGS) entry which is preliminary data.</text>
</comment>
<keyword evidence="1" id="KW-0315">Glutamine amidotransferase</keyword>
<dbReference type="GO" id="GO:0000105">
    <property type="term" value="P:L-histidine biosynthetic process"/>
    <property type="evidence" value="ECO:0007669"/>
    <property type="project" value="InterPro"/>
</dbReference>
<reference evidence="2" key="1">
    <citation type="journal article" date="2014" name="Front. Microbiol.">
        <title>High frequency of phylogenetically diverse reductive dehalogenase-homologous genes in deep subseafloor sedimentary metagenomes.</title>
        <authorList>
            <person name="Kawai M."/>
            <person name="Futagami T."/>
            <person name="Toyoda A."/>
            <person name="Takaki Y."/>
            <person name="Nishi S."/>
            <person name="Hori S."/>
            <person name="Arai W."/>
            <person name="Tsubouchi T."/>
            <person name="Morono Y."/>
            <person name="Uchiyama I."/>
            <person name="Ito T."/>
            <person name="Fujiyama A."/>
            <person name="Inagaki F."/>
            <person name="Takami H."/>
        </authorList>
    </citation>
    <scope>NUCLEOTIDE SEQUENCE</scope>
    <source>
        <strain evidence="2">Expedition CK06-06</strain>
    </source>
</reference>
<dbReference type="AlphaFoldDB" id="X0XUT5"/>
<dbReference type="InterPro" id="IPR029062">
    <property type="entry name" value="Class_I_gatase-like"/>
</dbReference>
<name>X0XUT5_9ZZZZ</name>
<accession>X0XUT5</accession>
<protein>
    <submittedName>
        <fullName evidence="2">Uncharacterized protein</fullName>
    </submittedName>
</protein>
<dbReference type="PROSITE" id="PS51273">
    <property type="entry name" value="GATASE_TYPE_1"/>
    <property type="match status" value="1"/>
</dbReference>